<keyword evidence="4" id="KW-1185">Reference proteome</keyword>
<dbReference type="InterPro" id="IPR036770">
    <property type="entry name" value="Ankyrin_rpt-contain_sf"/>
</dbReference>
<comment type="caution">
    <text evidence="3">The sequence shown here is derived from an EMBL/GenBank/DDBJ whole genome shotgun (WGS) entry which is preliminary data.</text>
</comment>
<dbReference type="Pfam" id="PF17111">
    <property type="entry name" value="PigL_N"/>
    <property type="match status" value="1"/>
</dbReference>
<dbReference type="InterPro" id="IPR031348">
    <property type="entry name" value="PigL_N"/>
</dbReference>
<reference evidence="3 4" key="1">
    <citation type="submission" date="2017-06" db="EMBL/GenBank/DDBJ databases">
        <title>Cmopartive genomic analysis of Ambrosia Fusariam Clade fungi.</title>
        <authorList>
            <person name="Stajich J.E."/>
            <person name="Carrillo J."/>
            <person name="Kijimoto T."/>
            <person name="Eskalen A."/>
            <person name="O'Donnell K."/>
            <person name="Kasson M."/>
        </authorList>
    </citation>
    <scope>NUCLEOTIDE SEQUENCE [LARGE SCALE GENOMIC DNA]</scope>
    <source>
        <strain evidence="3 4">NRRL 20438</strain>
    </source>
</reference>
<evidence type="ECO:0000256" key="1">
    <source>
        <dbReference type="SAM" id="SignalP"/>
    </source>
</evidence>
<name>A0A428SGJ5_9HYPO</name>
<feature type="chain" id="PRO_5019147736" description="Azaphilone pigments biosynthesis cluster protein L N-terminal domain-containing protein" evidence="1">
    <location>
        <begin position="20"/>
        <end position="862"/>
    </location>
</feature>
<sequence>MDPLSAGASVITFLGLAFSLTKTVHEVLSTVKDGPQIIQHLKEEFSQLRSILERLTHISMSVTDATELDVLARKCNDDVVGFEMRLRRLDMSGVDGRRGRLWRKLKLCFTEKDLEQMRHIIRGHVQLLTIRLNLLQVQQASFSSSQSTEILNLLQKLREDVVTLHQVNSVQTAAKDSTPPAVVELDMADDVPYADSDLANSITRLMHLLEKKPCVVDSEDAEELVDDLERLLHSVQDEASATMASGPAFDSKVSHSDGISKDLKLMRSVILSAPSINVNRSGPLGLLKTLSQGTIIHQERKREVIDIGGGVVRWTSTKLRRRHSTQFGASTSRQTDHARDFSAKLVFEPKNTNKMLTISVNQGQVVYDSFTSILPQITVNNILPPESLVFRLAASGSIQELLALVADGKASLHDHDTSGQSLLHHSVLNFPVCKFLIEQGLDVNEQSEHGTPLYVATFAPEMFRALMVAGADPTIEGDTRCGSVFWRTSLRRDSTAKFLLREMYTTSPFVQYADQEWLGGNPFLNCCRILFRSNYAAAQVQTHLEKLSTLLNHDYSVNTRWADGTNCLSQTFLSFEDRGYFEKQAFVQARKTILTYLVNNRADVNSTDNKGRCVSDFAYNRVFCTPCSESFVPYMGDLWDSVLDECGYDILQFRKCCPRKAKYKGNYTRQVFEQLWEGREHRCPYWNDATWPEVSLGHLPRPWAFLDENGKICERCQSCFESHIQRRGFICGKCGFCTSVLGCQCAQGGDNRHRMDCSRPLRRRVLWDEGLNRYFYLDDSGSSEHDVSNDMESSGGAVMDDEVCSVSMPAERNEREPRELSTILEEYECWNEMASGSSALSEFAVLGARSQNELFENPWGRD</sequence>
<dbReference type="Gene3D" id="1.25.40.20">
    <property type="entry name" value="Ankyrin repeat-containing domain"/>
    <property type="match status" value="1"/>
</dbReference>
<keyword evidence="1" id="KW-0732">Signal</keyword>
<dbReference type="AlphaFoldDB" id="A0A428SGJ5"/>
<evidence type="ECO:0000259" key="2">
    <source>
        <dbReference type="Pfam" id="PF17111"/>
    </source>
</evidence>
<evidence type="ECO:0000313" key="4">
    <source>
        <dbReference type="Proteomes" id="UP000288429"/>
    </source>
</evidence>
<dbReference type="EMBL" id="NIZV01000462">
    <property type="protein sequence ID" value="RSL88876.1"/>
    <property type="molecule type" value="Genomic_DNA"/>
</dbReference>
<feature type="signal peptide" evidence="1">
    <location>
        <begin position="1"/>
        <end position="19"/>
    </location>
</feature>
<accession>A0A428SGJ5</accession>
<dbReference type="Proteomes" id="UP000288429">
    <property type="component" value="Unassembled WGS sequence"/>
</dbReference>
<dbReference type="SUPFAM" id="SSF48403">
    <property type="entry name" value="Ankyrin repeat"/>
    <property type="match status" value="1"/>
</dbReference>
<proteinExistence type="predicted"/>
<gene>
    <name evidence="3" type="ORF">CDV31_015971</name>
</gene>
<feature type="domain" description="Azaphilone pigments biosynthesis cluster protein L N-terminal" evidence="2">
    <location>
        <begin position="1"/>
        <end position="161"/>
    </location>
</feature>
<organism evidence="3 4">
    <name type="scientific">Fusarium ambrosium</name>
    <dbReference type="NCBI Taxonomy" id="131363"/>
    <lineage>
        <taxon>Eukaryota</taxon>
        <taxon>Fungi</taxon>
        <taxon>Dikarya</taxon>
        <taxon>Ascomycota</taxon>
        <taxon>Pezizomycotina</taxon>
        <taxon>Sordariomycetes</taxon>
        <taxon>Hypocreomycetidae</taxon>
        <taxon>Hypocreales</taxon>
        <taxon>Nectriaceae</taxon>
        <taxon>Fusarium</taxon>
        <taxon>Fusarium solani species complex</taxon>
    </lineage>
</organism>
<evidence type="ECO:0000313" key="3">
    <source>
        <dbReference type="EMBL" id="RSL88876.1"/>
    </source>
</evidence>
<protein>
    <recommendedName>
        <fullName evidence="2">Azaphilone pigments biosynthesis cluster protein L N-terminal domain-containing protein</fullName>
    </recommendedName>
</protein>